<sequence length="147" mass="16509">MIPYIQRVLILWVLLWVVIPGGDGPARAGSLVVEANKGREGQPFELQQVVARGKYTLVDFWSPYCPPCVKIAPFLEKLAARKPDLKVVKLNIDRPGARGIDWQSPLAQQYNLRSIPYMVIFDPQGQQIAHGQGAFNLFLKWLKEAGL</sequence>
<reference evidence="6" key="1">
    <citation type="journal article" date="2020" name="mSystems">
        <title>Genome- and Community-Level Interaction Insights into Carbon Utilization and Element Cycling Functions of Hydrothermarchaeota in Hydrothermal Sediment.</title>
        <authorList>
            <person name="Zhou Z."/>
            <person name="Liu Y."/>
            <person name="Xu W."/>
            <person name="Pan J."/>
            <person name="Luo Z.H."/>
            <person name="Li M."/>
        </authorList>
    </citation>
    <scope>NUCLEOTIDE SEQUENCE [LARGE SCALE GENOMIC DNA]</scope>
    <source>
        <strain evidence="6">SpSt-548</strain>
    </source>
</reference>
<dbReference type="SUPFAM" id="SSF52833">
    <property type="entry name" value="Thioredoxin-like"/>
    <property type="match status" value="1"/>
</dbReference>
<feature type="domain" description="Thioredoxin" evidence="5">
    <location>
        <begin position="20"/>
        <end position="147"/>
    </location>
</feature>
<dbReference type="PROSITE" id="PS00194">
    <property type="entry name" value="THIOREDOXIN_1"/>
    <property type="match status" value="1"/>
</dbReference>
<dbReference type="Gene3D" id="3.40.30.10">
    <property type="entry name" value="Glutaredoxin"/>
    <property type="match status" value="1"/>
</dbReference>
<dbReference type="EMBL" id="DSXI01000083">
    <property type="protein sequence ID" value="HGS04403.1"/>
    <property type="molecule type" value="Genomic_DNA"/>
</dbReference>
<dbReference type="InterPro" id="IPR013766">
    <property type="entry name" value="Thioredoxin_domain"/>
</dbReference>
<dbReference type="PROSITE" id="PS51352">
    <property type="entry name" value="THIOREDOXIN_2"/>
    <property type="match status" value="1"/>
</dbReference>
<keyword evidence="3" id="KW-1015">Disulfide bond</keyword>
<evidence type="ECO:0000259" key="5">
    <source>
        <dbReference type="PROSITE" id="PS51352"/>
    </source>
</evidence>
<organism evidence="6">
    <name type="scientific">Desulfobacca acetoxidans</name>
    <dbReference type="NCBI Taxonomy" id="60893"/>
    <lineage>
        <taxon>Bacteria</taxon>
        <taxon>Pseudomonadati</taxon>
        <taxon>Thermodesulfobacteriota</taxon>
        <taxon>Desulfobaccia</taxon>
        <taxon>Desulfobaccales</taxon>
        <taxon>Desulfobaccaceae</taxon>
        <taxon>Desulfobacca</taxon>
    </lineage>
</organism>
<evidence type="ECO:0000256" key="2">
    <source>
        <dbReference type="ARBA" id="ARBA00022982"/>
    </source>
</evidence>
<keyword evidence="2" id="KW-0249">Electron transport</keyword>
<dbReference type="PANTHER" id="PTHR45663">
    <property type="entry name" value="GEO12009P1"/>
    <property type="match status" value="1"/>
</dbReference>
<accession>A0A7V4G6Q1</accession>
<evidence type="ECO:0000256" key="3">
    <source>
        <dbReference type="ARBA" id="ARBA00023157"/>
    </source>
</evidence>
<keyword evidence="1" id="KW-0813">Transport</keyword>
<dbReference type="InterPro" id="IPR017937">
    <property type="entry name" value="Thioredoxin_CS"/>
</dbReference>
<evidence type="ECO:0000313" key="6">
    <source>
        <dbReference type="EMBL" id="HGS04403.1"/>
    </source>
</evidence>
<dbReference type="Pfam" id="PF00085">
    <property type="entry name" value="Thioredoxin"/>
    <property type="match status" value="1"/>
</dbReference>
<evidence type="ECO:0000256" key="1">
    <source>
        <dbReference type="ARBA" id="ARBA00022448"/>
    </source>
</evidence>
<evidence type="ECO:0000256" key="4">
    <source>
        <dbReference type="ARBA" id="ARBA00023284"/>
    </source>
</evidence>
<dbReference type="GO" id="GO:0005829">
    <property type="term" value="C:cytosol"/>
    <property type="evidence" value="ECO:0007669"/>
    <property type="project" value="TreeGrafter"/>
</dbReference>
<dbReference type="PANTHER" id="PTHR45663:SF11">
    <property type="entry name" value="GEO12009P1"/>
    <property type="match status" value="1"/>
</dbReference>
<name>A0A7V4G6Q1_9BACT</name>
<keyword evidence="4" id="KW-0676">Redox-active center</keyword>
<protein>
    <submittedName>
        <fullName evidence="6">Thioredoxin</fullName>
    </submittedName>
</protein>
<dbReference type="AlphaFoldDB" id="A0A7V4G6Q1"/>
<dbReference type="InterPro" id="IPR036249">
    <property type="entry name" value="Thioredoxin-like_sf"/>
</dbReference>
<comment type="caution">
    <text evidence="6">The sequence shown here is derived from an EMBL/GenBank/DDBJ whole genome shotgun (WGS) entry which is preliminary data.</text>
</comment>
<dbReference type="GO" id="GO:0045454">
    <property type="term" value="P:cell redox homeostasis"/>
    <property type="evidence" value="ECO:0007669"/>
    <property type="project" value="TreeGrafter"/>
</dbReference>
<proteinExistence type="predicted"/>
<dbReference type="CDD" id="cd02947">
    <property type="entry name" value="TRX_family"/>
    <property type="match status" value="1"/>
</dbReference>
<dbReference type="GO" id="GO:0015035">
    <property type="term" value="F:protein-disulfide reductase activity"/>
    <property type="evidence" value="ECO:0007669"/>
    <property type="project" value="TreeGrafter"/>
</dbReference>
<gene>
    <name evidence="6" type="ORF">ENT08_01450</name>
</gene>